<dbReference type="InterPro" id="IPR009045">
    <property type="entry name" value="Zn_M74/Hedgehog-like"/>
</dbReference>
<name>A0A101J9D1_9ACTN</name>
<keyword evidence="1" id="KW-0732">Signal</keyword>
<dbReference type="OrthoDB" id="9799970at2"/>
<evidence type="ECO:0000313" key="4">
    <source>
        <dbReference type="Proteomes" id="UP000053244"/>
    </source>
</evidence>
<protein>
    <recommendedName>
        <fullName evidence="2">Peptidase M15C domain-containing protein</fullName>
    </recommendedName>
</protein>
<dbReference type="AlphaFoldDB" id="A0A101J9D1"/>
<organism evidence="3 4">
    <name type="scientific">Actinoplanes awajinensis subsp. mycoplanecinus</name>
    <dbReference type="NCBI Taxonomy" id="135947"/>
    <lineage>
        <taxon>Bacteria</taxon>
        <taxon>Bacillati</taxon>
        <taxon>Actinomycetota</taxon>
        <taxon>Actinomycetes</taxon>
        <taxon>Micromonosporales</taxon>
        <taxon>Micromonosporaceae</taxon>
        <taxon>Actinoplanes</taxon>
    </lineage>
</organism>
<evidence type="ECO:0000256" key="1">
    <source>
        <dbReference type="SAM" id="SignalP"/>
    </source>
</evidence>
<accession>A0A101J9D1</accession>
<comment type="caution">
    <text evidence="3">The sequence shown here is derived from an EMBL/GenBank/DDBJ whole genome shotgun (WGS) entry which is preliminary data.</text>
</comment>
<dbReference type="EMBL" id="LLZH01000339">
    <property type="protein sequence ID" value="KUL22678.1"/>
    <property type="molecule type" value="Genomic_DNA"/>
</dbReference>
<proteinExistence type="predicted"/>
<feature type="signal peptide" evidence="1">
    <location>
        <begin position="1"/>
        <end position="20"/>
    </location>
</feature>
<dbReference type="Pfam" id="PF13539">
    <property type="entry name" value="Peptidase_M15_4"/>
    <property type="match status" value="1"/>
</dbReference>
<sequence>MSAVTSAVLGVIGVAAPAAADDGYRASIQAIDLAAAKAMTGVSWHPGCPVRISDLRRVELTHWGFDGVRHRGELIVNQTVARSVVEVFHTLYSMRFPIRTMLPVDRFGADDNASMAADNTSGFNCRPITGSTSGFSVHSYGKAIDLNTLENPYVKGAVVQPPAGKAFTNREKVRPGMIKHGDPVWRAFTRHGFTWGGDWTSLKDYQHFEAPV</sequence>
<feature type="domain" description="Peptidase M15C" evidence="2">
    <location>
        <begin position="129"/>
        <end position="209"/>
    </location>
</feature>
<dbReference type="InterPro" id="IPR039561">
    <property type="entry name" value="Peptidase_M15C"/>
</dbReference>
<keyword evidence="4" id="KW-1185">Reference proteome</keyword>
<dbReference type="GO" id="GO:0008233">
    <property type="term" value="F:peptidase activity"/>
    <property type="evidence" value="ECO:0007669"/>
    <property type="project" value="InterPro"/>
</dbReference>
<evidence type="ECO:0000313" key="3">
    <source>
        <dbReference type="EMBL" id="KUL22678.1"/>
    </source>
</evidence>
<feature type="chain" id="PRO_5039718214" description="Peptidase M15C domain-containing protein" evidence="1">
    <location>
        <begin position="21"/>
        <end position="212"/>
    </location>
</feature>
<reference evidence="3 4" key="1">
    <citation type="submission" date="2015-10" db="EMBL/GenBank/DDBJ databases">
        <authorList>
            <person name="Gilbert D.G."/>
        </authorList>
    </citation>
    <scope>NUCLEOTIDE SEQUENCE [LARGE SCALE GENOMIC DNA]</scope>
    <source>
        <strain evidence="3 4">NRRL B-16712</strain>
    </source>
</reference>
<dbReference type="SUPFAM" id="SSF55166">
    <property type="entry name" value="Hedgehog/DD-peptidase"/>
    <property type="match status" value="1"/>
</dbReference>
<evidence type="ECO:0000259" key="2">
    <source>
        <dbReference type="Pfam" id="PF13539"/>
    </source>
</evidence>
<dbReference type="Gene3D" id="3.30.1380.10">
    <property type="match status" value="1"/>
</dbReference>
<gene>
    <name evidence="3" type="ORF">ADL15_47845</name>
</gene>
<dbReference type="Proteomes" id="UP000053244">
    <property type="component" value="Unassembled WGS sequence"/>
</dbReference>